<feature type="compositionally biased region" description="Low complexity" evidence="1">
    <location>
        <begin position="16"/>
        <end position="33"/>
    </location>
</feature>
<gene>
    <name evidence="2" type="ORF">OVA965_LOCUS4602</name>
    <name evidence="3" type="ORF">TMI583_LOCUS4600</name>
</gene>
<accession>A0A8S2H0E5</accession>
<evidence type="ECO:0000256" key="1">
    <source>
        <dbReference type="SAM" id="MobiDB-lite"/>
    </source>
</evidence>
<feature type="compositionally biased region" description="Polar residues" evidence="1">
    <location>
        <begin position="1"/>
        <end position="15"/>
    </location>
</feature>
<dbReference type="Proteomes" id="UP000682733">
    <property type="component" value="Unassembled WGS sequence"/>
</dbReference>
<dbReference type="EMBL" id="CAJOBA010001224">
    <property type="protein sequence ID" value="CAF3583439.1"/>
    <property type="molecule type" value="Genomic_DNA"/>
</dbReference>
<dbReference type="AlphaFoldDB" id="A0A8S2H0E5"/>
<comment type="caution">
    <text evidence="3">The sequence shown here is derived from an EMBL/GenBank/DDBJ whole genome shotgun (WGS) entry which is preliminary data.</text>
</comment>
<dbReference type="Proteomes" id="UP000677228">
    <property type="component" value="Unassembled WGS sequence"/>
</dbReference>
<protein>
    <submittedName>
        <fullName evidence="3">Uncharacterized protein</fullName>
    </submittedName>
</protein>
<organism evidence="3 4">
    <name type="scientific">Didymodactylos carnosus</name>
    <dbReference type="NCBI Taxonomy" id="1234261"/>
    <lineage>
        <taxon>Eukaryota</taxon>
        <taxon>Metazoa</taxon>
        <taxon>Spiralia</taxon>
        <taxon>Gnathifera</taxon>
        <taxon>Rotifera</taxon>
        <taxon>Eurotatoria</taxon>
        <taxon>Bdelloidea</taxon>
        <taxon>Philodinida</taxon>
        <taxon>Philodinidae</taxon>
        <taxon>Didymodactylos</taxon>
    </lineage>
</organism>
<evidence type="ECO:0000313" key="4">
    <source>
        <dbReference type="Proteomes" id="UP000682733"/>
    </source>
</evidence>
<sequence length="398" mass="45939">MIKLKQQQTSSGDRSNNQNNIENDINDNQQQQQPPAGNSNDKQNDKTIISNDQENNNDNDSDIEIKLPRLLTQVFVDALKWSSGDIFAAKLSDSRLTGLVEQYFVCSDNDEISLESGDVDIMFEPKGMFTSYWNTELPFQIDIAEPSSYSGFYHIQYYEKTHFPLETNVFEVMNDKRYILSKLVSDLILVEFTKYNKNGPLVAEQHGPTVSPTFTNELSGYDFVFAWQMPQMPYSIRQEWLECPEQWPLPDVVLFISRSPCHLVPKRQNTLTWEAIDTMASIISALKSDDDYWSNNVLSYSTSAGVTCPILVFLLSRLNLNKIQFDSIVIVFYTLFQQYRMINRWDEAARHINVTKQVCRDKRNQYKSNSLILLAVTYMCLGNLTEALESGGMRYRWT</sequence>
<evidence type="ECO:0000313" key="2">
    <source>
        <dbReference type="EMBL" id="CAF0800147.1"/>
    </source>
</evidence>
<evidence type="ECO:0000313" key="3">
    <source>
        <dbReference type="EMBL" id="CAF3583439.1"/>
    </source>
</evidence>
<dbReference type="EMBL" id="CAJNOK010001224">
    <property type="protein sequence ID" value="CAF0800147.1"/>
    <property type="molecule type" value="Genomic_DNA"/>
</dbReference>
<feature type="region of interest" description="Disordered" evidence="1">
    <location>
        <begin position="1"/>
        <end position="61"/>
    </location>
</feature>
<proteinExistence type="predicted"/>
<name>A0A8S2H0E5_9BILA</name>
<reference evidence="3" key="1">
    <citation type="submission" date="2021-02" db="EMBL/GenBank/DDBJ databases">
        <authorList>
            <person name="Nowell W R."/>
        </authorList>
    </citation>
    <scope>NUCLEOTIDE SEQUENCE</scope>
</reference>